<keyword evidence="2" id="KW-0500">Molybdenum</keyword>
<dbReference type="PANTHER" id="PTHR19372:SF7">
    <property type="entry name" value="SULFITE OXIDASE, MITOCHONDRIAL"/>
    <property type="match status" value="1"/>
</dbReference>
<dbReference type="InterPro" id="IPR005066">
    <property type="entry name" value="MoCF_OxRdtse_dimer"/>
</dbReference>
<keyword evidence="8" id="KW-1185">Reference proteome</keyword>
<dbReference type="PRINTS" id="PR00407">
    <property type="entry name" value="EUMOPTERIN"/>
</dbReference>
<dbReference type="SUPFAM" id="SSF81296">
    <property type="entry name" value="E set domains"/>
    <property type="match status" value="1"/>
</dbReference>
<evidence type="ECO:0000256" key="1">
    <source>
        <dbReference type="ARBA" id="ARBA00001924"/>
    </source>
</evidence>
<dbReference type="EnsemblBacteria" id="BAC52522">
    <property type="protein sequence ID" value="BAC52522"/>
    <property type="gene ID" value="BAC52522"/>
</dbReference>
<dbReference type="Gene3D" id="3.90.420.10">
    <property type="entry name" value="Oxidoreductase, molybdopterin-binding domain"/>
    <property type="match status" value="1"/>
</dbReference>
<dbReference type="Gene3D" id="2.60.40.650">
    <property type="match status" value="1"/>
</dbReference>
<keyword evidence="4" id="KW-0560">Oxidoreductase</keyword>
<sequence length="461" mass="50077">MERTTVAATARLSLRTQHRLAATQRHGPAAKARIDFIGIVATDECRIAVMTASQRKAPGGDQMFDRRDLLKGAGLAAMAATLNSTKALALDTVTLPFANGERPLVKYPQKRPMIGLTSRPPQLETPFAVFNDGPITPNNAFFVRYHLSDLPYNLDPDKFTLEIKGKVDKLLKLSLKDIRKMKATEIVAVNQCSGNSRGFFEPRVAGGQLANGAMGNARWRGVPLKTVLEMAGVQAGAKQVTFNGMDGPASDKTPDFVKALDIDHASDVEVMLAYGMNGEDLPFLNGFPLRLIVPGYYGTYWVKHLNEITVIDNVYDGFWMKSAYRIPDTPNNAIEPGTTPKATIPINRFTIRSFITSVPDGAKLKAGATTLRGIAFDGGKGIKDVAVSTDGGKTWTSAKLGKDLGKYSFREWKLPVKLAAGTVELKVRATGNGGETQPDQPRWNPAGYLRNVVETVRVSVA</sequence>
<comment type="cofactor">
    <cofactor evidence="1">
        <name>Mo-molybdopterin</name>
        <dbReference type="ChEBI" id="CHEBI:71302"/>
    </cofactor>
</comment>
<reference evidence="8" key="1">
    <citation type="journal article" date="2002" name="DNA Res.">
        <title>Complete genomic sequence of nitrogen-fixing symbiotic bacterium Bradyrhizobium japonicum USDA110.</title>
        <authorList>
            <person name="Kaneko T."/>
            <person name="Nakamura Y."/>
            <person name="Sato S."/>
            <person name="Minamisawa K."/>
            <person name="Uchiumi T."/>
            <person name="Sasamoto S."/>
            <person name="Watanabe A."/>
            <person name="Idesawa K."/>
            <person name="Iriguchi M."/>
            <person name="Kawashima K."/>
            <person name="Kohara M."/>
            <person name="Matsumoto M."/>
            <person name="Shimpo S."/>
            <person name="Tsuruoka H."/>
            <person name="Wada T."/>
            <person name="Yamada M."/>
            <person name="Tabata S."/>
        </authorList>
    </citation>
    <scope>NUCLEOTIDE SEQUENCE [LARGE SCALE GENOMIC DNA]</scope>
    <source>
        <strain evidence="8">JCM 10833 / BCRC 13528 / IAM 13628 / NBRC 14792 / USDA 110</strain>
    </source>
</reference>
<accession>Q89E30</accession>
<evidence type="ECO:0000256" key="2">
    <source>
        <dbReference type="ARBA" id="ARBA00022505"/>
    </source>
</evidence>
<dbReference type="InParanoid" id="Q89E30"/>
<name>Q89E30_BRADU</name>
<dbReference type="PANTHER" id="PTHR19372">
    <property type="entry name" value="SULFITE REDUCTASE"/>
    <property type="match status" value="1"/>
</dbReference>
<feature type="domain" description="Oxidoreductase molybdopterin-binding" evidence="5">
    <location>
        <begin position="150"/>
        <end position="319"/>
    </location>
</feature>
<dbReference type="OrthoDB" id="9778777at2"/>
<dbReference type="GO" id="GO:0008482">
    <property type="term" value="F:sulfite oxidase activity"/>
    <property type="evidence" value="ECO:0000318"/>
    <property type="project" value="GO_Central"/>
</dbReference>
<dbReference type="InterPro" id="IPR014756">
    <property type="entry name" value="Ig_E-set"/>
</dbReference>
<dbReference type="eggNOG" id="COG2041">
    <property type="taxonomic scope" value="Bacteria"/>
</dbReference>
<evidence type="ECO:0000259" key="5">
    <source>
        <dbReference type="Pfam" id="PF00174"/>
    </source>
</evidence>
<dbReference type="EMBL" id="BA000040">
    <property type="protein sequence ID" value="BAC52522.1"/>
    <property type="molecule type" value="Genomic_DNA"/>
</dbReference>
<evidence type="ECO:0000256" key="4">
    <source>
        <dbReference type="ARBA" id="ARBA00023002"/>
    </source>
</evidence>
<dbReference type="AlphaFoldDB" id="Q89E30"/>
<gene>
    <name evidence="7" type="ordered locus">blr7257</name>
</gene>
<dbReference type="InterPro" id="IPR008335">
    <property type="entry name" value="Mopterin_OxRdtase_euk"/>
</dbReference>
<evidence type="ECO:0000313" key="7">
    <source>
        <dbReference type="EMBL" id="BAC52522.1"/>
    </source>
</evidence>
<dbReference type="HOGENOM" id="CLU_003827_5_5_5"/>
<evidence type="ECO:0000256" key="3">
    <source>
        <dbReference type="ARBA" id="ARBA00022723"/>
    </source>
</evidence>
<dbReference type="Pfam" id="PF00174">
    <property type="entry name" value="Oxidored_molyb"/>
    <property type="match status" value="1"/>
</dbReference>
<feature type="domain" description="Moybdenum cofactor oxidoreductase dimerisation" evidence="6">
    <location>
        <begin position="346"/>
        <end position="458"/>
    </location>
</feature>
<evidence type="ECO:0000259" key="6">
    <source>
        <dbReference type="Pfam" id="PF03404"/>
    </source>
</evidence>
<dbReference type="GO" id="GO:0030151">
    <property type="term" value="F:molybdenum ion binding"/>
    <property type="evidence" value="ECO:0007669"/>
    <property type="project" value="InterPro"/>
</dbReference>
<keyword evidence="3" id="KW-0479">Metal-binding</keyword>
<dbReference type="KEGG" id="bja:blr7257"/>
<dbReference type="SUPFAM" id="SSF56524">
    <property type="entry name" value="Oxidoreductase molybdopterin-binding domain"/>
    <property type="match status" value="1"/>
</dbReference>
<proteinExistence type="predicted"/>
<protein>
    <submittedName>
        <fullName evidence="7">Blr7257 protein</fullName>
    </submittedName>
</protein>
<dbReference type="FunFam" id="3.90.420.10:FF:000007">
    <property type="entry name" value="Sulfite:cytochrome c oxidoreductase subunit A"/>
    <property type="match status" value="1"/>
</dbReference>
<organism evidence="7 8">
    <name type="scientific">Bradyrhizobium diazoefficiens (strain JCM 10833 / BCRC 13528 / IAM 13628 / NBRC 14792 / USDA 110)</name>
    <dbReference type="NCBI Taxonomy" id="224911"/>
    <lineage>
        <taxon>Bacteria</taxon>
        <taxon>Pseudomonadati</taxon>
        <taxon>Pseudomonadota</taxon>
        <taxon>Alphaproteobacteria</taxon>
        <taxon>Hyphomicrobiales</taxon>
        <taxon>Nitrobacteraceae</taxon>
        <taxon>Bradyrhizobium</taxon>
    </lineage>
</organism>
<dbReference type="GO" id="GO:0043546">
    <property type="term" value="F:molybdopterin cofactor binding"/>
    <property type="evidence" value="ECO:0000318"/>
    <property type="project" value="GO_Central"/>
</dbReference>
<dbReference type="InterPro" id="IPR000572">
    <property type="entry name" value="OxRdtase_Mopterin-bd_dom"/>
</dbReference>
<dbReference type="Proteomes" id="UP000002526">
    <property type="component" value="Chromosome"/>
</dbReference>
<evidence type="ECO:0000313" key="8">
    <source>
        <dbReference type="Proteomes" id="UP000002526"/>
    </source>
</evidence>
<dbReference type="PATRIC" id="fig|224911.5.peg.7451"/>
<dbReference type="GO" id="GO:0020037">
    <property type="term" value="F:heme binding"/>
    <property type="evidence" value="ECO:0000318"/>
    <property type="project" value="GO_Central"/>
</dbReference>
<dbReference type="Pfam" id="PF03404">
    <property type="entry name" value="Mo-co_dimer"/>
    <property type="match status" value="1"/>
</dbReference>
<dbReference type="PhylomeDB" id="Q89E30"/>
<dbReference type="InterPro" id="IPR036374">
    <property type="entry name" value="OxRdtase_Mopterin-bd_sf"/>
</dbReference>
<dbReference type="STRING" id="224911.AAV28_33945"/>
<dbReference type="GO" id="GO:0006790">
    <property type="term" value="P:sulfur compound metabolic process"/>
    <property type="evidence" value="ECO:0000318"/>
    <property type="project" value="GO_Central"/>
</dbReference>